<evidence type="ECO:0000313" key="1">
    <source>
        <dbReference type="Proteomes" id="UP000887565"/>
    </source>
</evidence>
<protein>
    <submittedName>
        <fullName evidence="2">Uncharacterized protein</fullName>
    </submittedName>
</protein>
<keyword evidence="1" id="KW-1185">Reference proteome</keyword>
<name>A0A915JVF1_ROMCU</name>
<sequence length="103" mass="11275">MENCRINKWKKLIENIHNNFKLPVTSFTCDSSPKIDKTVAEPAGICVCPASRIKTDGNFRFLAALCNVCSSASFQSLIICPENGIDSTILYKLSAACPTCTNK</sequence>
<evidence type="ECO:0000313" key="2">
    <source>
        <dbReference type="WBParaSite" id="nRc.2.0.1.t30286-RA"/>
    </source>
</evidence>
<accession>A0A915JVF1</accession>
<reference evidence="2" key="1">
    <citation type="submission" date="2022-11" db="UniProtKB">
        <authorList>
            <consortium name="WormBaseParasite"/>
        </authorList>
    </citation>
    <scope>IDENTIFICATION</scope>
</reference>
<proteinExistence type="predicted"/>
<dbReference type="Proteomes" id="UP000887565">
    <property type="component" value="Unplaced"/>
</dbReference>
<dbReference type="AlphaFoldDB" id="A0A915JVF1"/>
<organism evidence="1 2">
    <name type="scientific">Romanomermis culicivorax</name>
    <name type="common">Nematode worm</name>
    <dbReference type="NCBI Taxonomy" id="13658"/>
    <lineage>
        <taxon>Eukaryota</taxon>
        <taxon>Metazoa</taxon>
        <taxon>Ecdysozoa</taxon>
        <taxon>Nematoda</taxon>
        <taxon>Enoplea</taxon>
        <taxon>Dorylaimia</taxon>
        <taxon>Mermithida</taxon>
        <taxon>Mermithoidea</taxon>
        <taxon>Mermithidae</taxon>
        <taxon>Romanomermis</taxon>
    </lineage>
</organism>
<dbReference type="WBParaSite" id="nRc.2.0.1.t30286-RA">
    <property type="protein sequence ID" value="nRc.2.0.1.t30286-RA"/>
    <property type="gene ID" value="nRc.2.0.1.g30286"/>
</dbReference>